<gene>
    <name evidence="11" type="ORF">EPR50_G00154840</name>
</gene>
<dbReference type="GO" id="GO:0051620">
    <property type="term" value="P:norepinephrine uptake"/>
    <property type="evidence" value="ECO:0007669"/>
    <property type="project" value="UniProtKB-ARBA"/>
</dbReference>
<feature type="transmembrane region" description="Helical" evidence="10">
    <location>
        <begin position="130"/>
        <end position="147"/>
    </location>
</feature>
<feature type="transmembrane region" description="Helical" evidence="10">
    <location>
        <begin position="507"/>
        <end position="527"/>
    </location>
</feature>
<feature type="compositionally biased region" description="Basic and acidic residues" evidence="9">
    <location>
        <begin position="1"/>
        <end position="43"/>
    </location>
</feature>
<dbReference type="PANTHER" id="PTHR10332:SF10">
    <property type="entry name" value="EQUILIBRATIVE NUCLEOSIDE TRANSPORTER 4"/>
    <property type="match status" value="1"/>
</dbReference>
<feature type="transmembrane region" description="Helical" evidence="10">
    <location>
        <begin position="435"/>
        <end position="457"/>
    </location>
</feature>
<proteinExistence type="inferred from homology"/>
<evidence type="ECO:0000256" key="5">
    <source>
        <dbReference type="ARBA" id="ARBA00022989"/>
    </source>
</evidence>
<dbReference type="AlphaFoldDB" id="A0A484CGW7"/>
<dbReference type="GO" id="GO:0008504">
    <property type="term" value="F:monoamine transmembrane transporter activity"/>
    <property type="evidence" value="ECO:0007669"/>
    <property type="project" value="TreeGrafter"/>
</dbReference>
<evidence type="ECO:0000256" key="1">
    <source>
        <dbReference type="ARBA" id="ARBA00004141"/>
    </source>
</evidence>
<dbReference type="InterPro" id="IPR002259">
    <property type="entry name" value="Eqnu_transpt"/>
</dbReference>
<dbReference type="Proteomes" id="UP000295070">
    <property type="component" value="Chromosome 15"/>
</dbReference>
<feature type="transmembrane region" description="Helical" evidence="10">
    <location>
        <begin position="185"/>
        <end position="203"/>
    </location>
</feature>
<evidence type="ECO:0000256" key="4">
    <source>
        <dbReference type="ARBA" id="ARBA00022692"/>
    </source>
</evidence>
<dbReference type="GO" id="GO:0042908">
    <property type="term" value="P:xenobiotic transport"/>
    <property type="evidence" value="ECO:0007669"/>
    <property type="project" value="UniProtKB-ARBA"/>
</dbReference>
<sequence>MGSVGAERRRPTPQIPEERDVWRDGGRAGWRDGGREGWREGRESGVVQSYSFDSYQLEEEEISKDAPERGVLALSEPDIEEPIPDDRYHGIYFAMLLAGVGFLLPYNSFITDVDYLHHKFEGTSIVFDMSLTYILVALMAVILNNVLVERLSMHTRITVGYIFALGPLVFVSVFDVWLAKFTTRQAYIINLVSVGVVAFGCTVQQSSFYGYMGMLPKRYTQGVMTGESTAGVIISLSRIFTKLLIPDERRNTLIFFLVSISMEMLCFLLHLLVRRSQFVRYYTSHSRGKGPARGHDPRDTGTGYRVHHDVIAEEVRFGNGGTAAPITTEEGVEDFEGGTYVRFDAPKAKIRRSWPGVRDMILHRYVVSRVIWAYMLSIAVTYSITLCLFPGLESEIRNPTLGEWLPILIMATFNMSDFVGKILAALPYDWSGGRLLFFSCLRVVFIPLFVMCVYPASAPTLSHPAWPCLFSLLMGVTNGYFGSVPMIQAAGKVPPEQRELAGNTMTVSYMTGLMVGSVVAYAAYSFAAPPCITYHPPVNTTAF</sequence>
<dbReference type="GO" id="GO:0016323">
    <property type="term" value="C:basolateral plasma membrane"/>
    <property type="evidence" value="ECO:0007669"/>
    <property type="project" value="UniProtKB-ARBA"/>
</dbReference>
<dbReference type="GO" id="GO:0032238">
    <property type="term" value="P:adenosine transport"/>
    <property type="evidence" value="ECO:0007669"/>
    <property type="project" value="UniProtKB-ARBA"/>
</dbReference>
<evidence type="ECO:0000256" key="9">
    <source>
        <dbReference type="SAM" id="MobiDB-lite"/>
    </source>
</evidence>
<keyword evidence="12" id="KW-1185">Reference proteome</keyword>
<dbReference type="GO" id="GO:0090494">
    <property type="term" value="P:dopamine uptake"/>
    <property type="evidence" value="ECO:0007669"/>
    <property type="project" value="UniProtKB-ARBA"/>
</dbReference>
<evidence type="ECO:0000313" key="11">
    <source>
        <dbReference type="EMBL" id="TDH02646.1"/>
    </source>
</evidence>
<dbReference type="GO" id="GO:0005337">
    <property type="term" value="F:nucleoside transmembrane transporter activity"/>
    <property type="evidence" value="ECO:0007669"/>
    <property type="project" value="InterPro"/>
</dbReference>
<accession>A0A484CGW7</accession>
<dbReference type="PANTHER" id="PTHR10332">
    <property type="entry name" value="EQUILIBRATIVE NUCLEOSIDE TRANSPORTER"/>
    <property type="match status" value="1"/>
</dbReference>
<feature type="region of interest" description="Disordered" evidence="9">
    <location>
        <begin position="1"/>
        <end position="44"/>
    </location>
</feature>
<organism evidence="11 12">
    <name type="scientific">Perca flavescens</name>
    <name type="common">American yellow perch</name>
    <name type="synonym">Morone flavescens</name>
    <dbReference type="NCBI Taxonomy" id="8167"/>
    <lineage>
        <taxon>Eukaryota</taxon>
        <taxon>Metazoa</taxon>
        <taxon>Chordata</taxon>
        <taxon>Craniata</taxon>
        <taxon>Vertebrata</taxon>
        <taxon>Euteleostomi</taxon>
        <taxon>Actinopterygii</taxon>
        <taxon>Neopterygii</taxon>
        <taxon>Teleostei</taxon>
        <taxon>Neoteleostei</taxon>
        <taxon>Acanthomorphata</taxon>
        <taxon>Eupercaria</taxon>
        <taxon>Perciformes</taxon>
        <taxon>Percoidei</taxon>
        <taxon>Percidae</taxon>
        <taxon>Percinae</taxon>
        <taxon>Perca</taxon>
    </lineage>
</organism>
<dbReference type="PRINTS" id="PR01130">
    <property type="entry name" value="DERENTRNSPRT"/>
</dbReference>
<protein>
    <recommendedName>
        <fullName evidence="7">Equilibrative nucleoside transporter 4</fullName>
    </recommendedName>
    <alternativeName>
        <fullName evidence="8">Solute carrier family 29 member 4</fullName>
    </alternativeName>
</protein>
<dbReference type="GO" id="GO:0016324">
    <property type="term" value="C:apical plasma membrane"/>
    <property type="evidence" value="ECO:0007669"/>
    <property type="project" value="UniProtKB-ARBA"/>
</dbReference>
<evidence type="ECO:0000313" key="12">
    <source>
        <dbReference type="Proteomes" id="UP000295070"/>
    </source>
</evidence>
<feature type="transmembrane region" description="Helical" evidence="10">
    <location>
        <begin position="223"/>
        <end position="241"/>
    </location>
</feature>
<feature type="transmembrane region" description="Helical" evidence="10">
    <location>
        <begin position="253"/>
        <end position="273"/>
    </location>
</feature>
<comment type="subcellular location">
    <subcellularLocation>
        <location evidence="1">Membrane</location>
        <topology evidence="1">Multi-pass membrane protein</topology>
    </subcellularLocation>
</comment>
<dbReference type="GO" id="GO:0051610">
    <property type="term" value="P:serotonin uptake"/>
    <property type="evidence" value="ECO:0007669"/>
    <property type="project" value="UniProtKB-ARBA"/>
</dbReference>
<dbReference type="Pfam" id="PF01733">
    <property type="entry name" value="Nucleoside_tran"/>
    <property type="match status" value="1"/>
</dbReference>
<evidence type="ECO:0000256" key="10">
    <source>
        <dbReference type="SAM" id="Phobius"/>
    </source>
</evidence>
<feature type="transmembrane region" description="Helical" evidence="10">
    <location>
        <begin position="91"/>
        <end position="110"/>
    </location>
</feature>
<name>A0A484CGW7_PERFV</name>
<keyword evidence="4 10" id="KW-0812">Transmembrane</keyword>
<dbReference type="Gene3D" id="1.20.1250.20">
    <property type="entry name" value="MFS general substrate transporter like domains"/>
    <property type="match status" value="1"/>
</dbReference>
<dbReference type="InterPro" id="IPR036259">
    <property type="entry name" value="MFS_trans_sf"/>
</dbReference>
<reference evidence="11 12" key="1">
    <citation type="submission" date="2019-01" db="EMBL/GenBank/DDBJ databases">
        <title>A chromosome-scale genome assembly of the yellow perch, Perca flavescens.</title>
        <authorList>
            <person name="Feron R."/>
            <person name="Morvezen R."/>
            <person name="Bestin A."/>
            <person name="Haffray P."/>
            <person name="Klopp C."/>
            <person name="Zahm M."/>
            <person name="Cabau C."/>
            <person name="Roques C."/>
            <person name="Donnadieu C."/>
            <person name="Bouchez O."/>
            <person name="Christie M."/>
            <person name="Larson W."/>
            <person name="Guiguen Y."/>
        </authorList>
    </citation>
    <scope>NUCLEOTIDE SEQUENCE [LARGE SCALE GENOMIC DNA]</scope>
    <source>
        <strain evidence="11">YP-PL-M2</strain>
        <tissue evidence="11">Blood</tissue>
    </source>
</reference>
<dbReference type="STRING" id="8167.A0A484CGW7"/>
<feature type="transmembrane region" description="Helical" evidence="10">
    <location>
        <begin position="404"/>
        <end position="423"/>
    </location>
</feature>
<evidence type="ECO:0000256" key="6">
    <source>
        <dbReference type="ARBA" id="ARBA00023136"/>
    </source>
</evidence>
<keyword evidence="6 10" id="KW-0472">Membrane</keyword>
<dbReference type="GO" id="GO:0005326">
    <property type="term" value="F:neurotransmitter transmembrane transporter activity"/>
    <property type="evidence" value="ECO:0007669"/>
    <property type="project" value="UniProtKB-ARBA"/>
</dbReference>
<dbReference type="PIRSF" id="PIRSF016379">
    <property type="entry name" value="ENT"/>
    <property type="match status" value="1"/>
</dbReference>
<evidence type="ECO:0000256" key="2">
    <source>
        <dbReference type="ARBA" id="ARBA00007965"/>
    </source>
</evidence>
<feature type="transmembrane region" description="Helical" evidence="10">
    <location>
        <begin position="370"/>
        <end position="392"/>
    </location>
</feature>
<evidence type="ECO:0000256" key="3">
    <source>
        <dbReference type="ARBA" id="ARBA00022448"/>
    </source>
</evidence>
<comment type="caution">
    <text evidence="11">The sequence shown here is derived from an EMBL/GenBank/DDBJ whole genome shotgun (WGS) entry which is preliminary data.</text>
</comment>
<dbReference type="EMBL" id="SCKG01000015">
    <property type="protein sequence ID" value="TDH02646.1"/>
    <property type="molecule type" value="Genomic_DNA"/>
</dbReference>
<comment type="similarity">
    <text evidence="2">Belongs to the SLC29A/ENT transporter (TC 2.A.57) family.</text>
</comment>
<evidence type="ECO:0000256" key="7">
    <source>
        <dbReference type="ARBA" id="ARBA00069649"/>
    </source>
</evidence>
<dbReference type="FunFam" id="1.20.1250.20:FF:000255">
    <property type="entry name" value="Solute carrier family 29 member 4"/>
    <property type="match status" value="1"/>
</dbReference>
<keyword evidence="3" id="KW-0813">Transport</keyword>
<keyword evidence="5 10" id="KW-1133">Transmembrane helix</keyword>
<feature type="transmembrane region" description="Helical" evidence="10">
    <location>
        <begin position="159"/>
        <end position="179"/>
    </location>
</feature>
<dbReference type="GO" id="GO:0098793">
    <property type="term" value="C:presynapse"/>
    <property type="evidence" value="ECO:0007669"/>
    <property type="project" value="GOC"/>
</dbReference>
<feature type="transmembrane region" description="Helical" evidence="10">
    <location>
        <begin position="469"/>
        <end position="487"/>
    </location>
</feature>
<dbReference type="SUPFAM" id="SSF103473">
    <property type="entry name" value="MFS general substrate transporter"/>
    <property type="match status" value="1"/>
</dbReference>
<evidence type="ECO:0000256" key="8">
    <source>
        <dbReference type="ARBA" id="ARBA00081066"/>
    </source>
</evidence>